<evidence type="ECO:0000313" key="8">
    <source>
        <dbReference type="Proteomes" id="UP000249590"/>
    </source>
</evidence>
<dbReference type="Pfam" id="PF17201">
    <property type="entry name" value="Cache_3-Cache_2"/>
    <property type="match status" value="1"/>
</dbReference>
<dbReference type="EMBL" id="QHHQ01000007">
    <property type="protein sequence ID" value="RAH98431.1"/>
    <property type="molecule type" value="Genomic_DNA"/>
</dbReference>
<feature type="transmembrane region" description="Helical" evidence="4">
    <location>
        <begin position="20"/>
        <end position="39"/>
    </location>
</feature>
<evidence type="ECO:0008006" key="9">
    <source>
        <dbReference type="Google" id="ProtNLM"/>
    </source>
</evidence>
<gene>
    <name evidence="7" type="ORF">DLJ53_27475</name>
</gene>
<dbReference type="Proteomes" id="UP000249590">
    <property type="component" value="Unassembled WGS sequence"/>
</dbReference>
<dbReference type="InterPro" id="IPR033462">
    <property type="entry name" value="Cache_3-Cache_2"/>
</dbReference>
<dbReference type="GO" id="GO:0007165">
    <property type="term" value="P:signal transduction"/>
    <property type="evidence" value="ECO:0007669"/>
    <property type="project" value="UniProtKB-KW"/>
</dbReference>
<comment type="caution">
    <text evidence="7">The sequence shown here is derived from an EMBL/GenBank/DDBJ whole genome shotgun (WGS) entry which is preliminary data.</text>
</comment>
<protein>
    <recommendedName>
        <fullName evidence="9">Methyl-accepting chemotaxis protein</fullName>
    </recommendedName>
</protein>
<dbReference type="PANTHER" id="PTHR32089:SF112">
    <property type="entry name" value="LYSOZYME-LIKE PROTEIN-RELATED"/>
    <property type="match status" value="1"/>
</dbReference>
<accession>A0A8B2NH25</accession>
<dbReference type="AlphaFoldDB" id="A0A8B2NH25"/>
<dbReference type="PANTHER" id="PTHR32089">
    <property type="entry name" value="METHYL-ACCEPTING CHEMOTAXIS PROTEIN MCPB"/>
    <property type="match status" value="1"/>
</dbReference>
<keyword evidence="1 3" id="KW-0807">Transducer</keyword>
<name>A0A8B2NH25_9HYPH</name>
<keyword evidence="4" id="KW-0472">Membrane</keyword>
<dbReference type="Gene3D" id="1.10.287.950">
    <property type="entry name" value="Methyl-accepting chemotaxis protein"/>
    <property type="match status" value="1"/>
</dbReference>
<keyword evidence="4" id="KW-0812">Transmembrane</keyword>
<dbReference type="GO" id="GO:0016020">
    <property type="term" value="C:membrane"/>
    <property type="evidence" value="ECO:0007669"/>
    <property type="project" value="InterPro"/>
</dbReference>
<dbReference type="GO" id="GO:0004888">
    <property type="term" value="F:transmembrane signaling receptor activity"/>
    <property type="evidence" value="ECO:0007669"/>
    <property type="project" value="InterPro"/>
</dbReference>
<dbReference type="GO" id="GO:0006935">
    <property type="term" value="P:chemotaxis"/>
    <property type="evidence" value="ECO:0007669"/>
    <property type="project" value="InterPro"/>
</dbReference>
<feature type="domain" description="Methyl-accepting transducer" evidence="5">
    <location>
        <begin position="431"/>
        <end position="660"/>
    </location>
</feature>
<dbReference type="InterPro" id="IPR004090">
    <property type="entry name" value="Chemotax_Me-accpt_rcpt"/>
</dbReference>
<dbReference type="PROSITE" id="PS50885">
    <property type="entry name" value="HAMP"/>
    <property type="match status" value="1"/>
</dbReference>
<feature type="transmembrane region" description="Helical" evidence="4">
    <location>
        <begin position="219"/>
        <end position="239"/>
    </location>
</feature>
<organism evidence="7 8">
    <name type="scientific">Acuticoccus sediminis</name>
    <dbReference type="NCBI Taxonomy" id="2184697"/>
    <lineage>
        <taxon>Bacteria</taxon>
        <taxon>Pseudomonadati</taxon>
        <taxon>Pseudomonadota</taxon>
        <taxon>Alphaproteobacteria</taxon>
        <taxon>Hyphomicrobiales</taxon>
        <taxon>Amorphaceae</taxon>
        <taxon>Acuticoccus</taxon>
    </lineage>
</organism>
<evidence type="ECO:0000256" key="4">
    <source>
        <dbReference type="SAM" id="Phobius"/>
    </source>
</evidence>
<proteinExistence type="inferred from homology"/>
<evidence type="ECO:0000259" key="5">
    <source>
        <dbReference type="PROSITE" id="PS50111"/>
    </source>
</evidence>
<evidence type="ECO:0000256" key="2">
    <source>
        <dbReference type="ARBA" id="ARBA00029447"/>
    </source>
</evidence>
<evidence type="ECO:0000259" key="6">
    <source>
        <dbReference type="PROSITE" id="PS50885"/>
    </source>
</evidence>
<keyword evidence="4" id="KW-1133">Transmembrane helix</keyword>
<dbReference type="InterPro" id="IPR004089">
    <property type="entry name" value="MCPsignal_dom"/>
</dbReference>
<keyword evidence="8" id="KW-1185">Reference proteome</keyword>
<evidence type="ECO:0000313" key="7">
    <source>
        <dbReference type="EMBL" id="RAH98431.1"/>
    </source>
</evidence>
<dbReference type="SUPFAM" id="SSF58104">
    <property type="entry name" value="Methyl-accepting chemotaxis protein (MCP) signaling domain"/>
    <property type="match status" value="1"/>
</dbReference>
<comment type="similarity">
    <text evidence="2">Belongs to the methyl-accepting chemotaxis (MCP) protein family.</text>
</comment>
<sequence length="681" mass="71442">MPVSGGCPLISRLPVWVKLTSLNVLITLALATALVIFAVQTMETSVSARLLQSQGQNLRLAAHELEFFTDGVRVEMDGGGNVTRLALSAWPAFATADTPDHTFIDRVGAITGETATIFAYDPARNDFVRRTTNIIKDDGNRAVGTVLGAASAAMAPIMAGQPFLGKAVILGKSYRTLYQPIFASDPSIPQTPQGVAGILYVGVRDAVLVGEISSFARHLGLIAVAITILGVVLSAFFGWNQLRPLRRAADDMTAIARGDHVSLHRTRRDELGAMQGALIDLAAVAESAAQRAQIIEQLDQPVITTGSDRELTITYANASARDLLAQLSRKAAALPADPLGKPLGSVYPNRTALDVDALSRGNAPKPHTARFEDEVCVFRVGALKDRGSAFAGAYLTIEVTTQRERTATQVETDVAGLMGTVRSALDVLKERTGALETAAASGTKDSGEAANVASDAADAIQTVAAAVEELNNSFSEVAQRIARNAELASDAATTTRGAAETAAALEVAGKRITEAVGLIAAIAEQTNLLALNATIEASRAGEAGLGFAVVASEVKSLAERSANATNEISGEVERFNVAGRTLIEAMEHVQDAIRNVDEVSTAVAAAVNQQQATTKDIAHTILDVASSASRVRSLSQAVNQVSERTSEAVGEVSRATSQLDETGRELASRATNFLTSIRQAA</sequence>
<dbReference type="Gene3D" id="6.10.340.10">
    <property type="match status" value="1"/>
</dbReference>
<reference evidence="7 8" key="1">
    <citation type="submission" date="2018-05" db="EMBL/GenBank/DDBJ databases">
        <title>Acuticoccus sediminis sp. nov., isolated from deep-sea sediment of Indian Ocean.</title>
        <authorList>
            <person name="Liu X."/>
            <person name="Lai Q."/>
            <person name="Du Y."/>
            <person name="Sun F."/>
            <person name="Zhang X."/>
            <person name="Wang S."/>
            <person name="Shao Z."/>
        </authorList>
    </citation>
    <scope>NUCLEOTIDE SEQUENCE [LARGE SCALE GENOMIC DNA]</scope>
    <source>
        <strain evidence="7 8">PTG4-2</strain>
    </source>
</reference>
<dbReference type="Pfam" id="PF00015">
    <property type="entry name" value="MCPsignal"/>
    <property type="match status" value="1"/>
</dbReference>
<dbReference type="PROSITE" id="PS50111">
    <property type="entry name" value="CHEMOTAXIS_TRANSDUC_2"/>
    <property type="match status" value="1"/>
</dbReference>
<dbReference type="SMART" id="SM00283">
    <property type="entry name" value="MA"/>
    <property type="match status" value="1"/>
</dbReference>
<evidence type="ECO:0000256" key="3">
    <source>
        <dbReference type="PROSITE-ProRule" id="PRU00284"/>
    </source>
</evidence>
<dbReference type="PRINTS" id="PR00260">
    <property type="entry name" value="CHEMTRNSDUCR"/>
</dbReference>
<dbReference type="InterPro" id="IPR003660">
    <property type="entry name" value="HAMP_dom"/>
</dbReference>
<evidence type="ECO:0000256" key="1">
    <source>
        <dbReference type="ARBA" id="ARBA00023224"/>
    </source>
</evidence>
<feature type="domain" description="HAMP" evidence="6">
    <location>
        <begin position="239"/>
        <end position="290"/>
    </location>
</feature>